<organism evidence="2">
    <name type="scientific">uncultured Solirubrobacteraceae bacterium</name>
    <dbReference type="NCBI Taxonomy" id="1162706"/>
    <lineage>
        <taxon>Bacteria</taxon>
        <taxon>Bacillati</taxon>
        <taxon>Actinomycetota</taxon>
        <taxon>Thermoleophilia</taxon>
        <taxon>Solirubrobacterales</taxon>
        <taxon>Solirubrobacteraceae</taxon>
        <taxon>environmental samples</taxon>
    </lineage>
</organism>
<feature type="non-terminal residue" evidence="2">
    <location>
        <position position="97"/>
    </location>
</feature>
<accession>A0A6J4R4T3</accession>
<reference evidence="2" key="1">
    <citation type="submission" date="2020-02" db="EMBL/GenBank/DDBJ databases">
        <authorList>
            <person name="Meier V. D."/>
        </authorList>
    </citation>
    <scope>NUCLEOTIDE SEQUENCE</scope>
    <source>
        <strain evidence="2">AVDCRST_MAG65</strain>
    </source>
</reference>
<proteinExistence type="predicted"/>
<dbReference type="AlphaFoldDB" id="A0A6J4R4T3"/>
<protein>
    <submittedName>
        <fullName evidence="2">Heme biosynthesis protein related to NirD and NirG / Heme biosynthesis protein related to NirL and NirH</fullName>
    </submittedName>
</protein>
<name>A0A6J4R4T3_9ACTN</name>
<gene>
    <name evidence="2" type="ORF">AVDCRST_MAG65-91</name>
</gene>
<feature type="region of interest" description="Disordered" evidence="1">
    <location>
        <begin position="43"/>
        <end position="66"/>
    </location>
</feature>
<dbReference type="EMBL" id="CADCVL010000015">
    <property type="protein sequence ID" value="CAA9464127.1"/>
    <property type="molecule type" value="Genomic_DNA"/>
</dbReference>
<sequence length="97" mass="10564">GRLGRPQGADPRDGHPDGLLPGHLALLRAPHLQGLALLGVHDGPRALQGGVRRHPRLDRREDRGDRARDALLVDRVQEDAHALLRRRLPALGAGELL</sequence>
<feature type="non-terminal residue" evidence="2">
    <location>
        <position position="1"/>
    </location>
</feature>
<evidence type="ECO:0000313" key="2">
    <source>
        <dbReference type="EMBL" id="CAA9464127.1"/>
    </source>
</evidence>
<evidence type="ECO:0000256" key="1">
    <source>
        <dbReference type="SAM" id="MobiDB-lite"/>
    </source>
</evidence>
<feature type="region of interest" description="Disordered" evidence="1">
    <location>
        <begin position="1"/>
        <end position="21"/>
    </location>
</feature>